<sequence length="263" mass="28935">MGTGTSAQELRALLLRFCTAAEHQQENLAVVLLARLGKPLEGVRASSLWQDAVRQHGNAGLQSVRLTPQRCQRLQARILRVDGPPRQGGIRVRVRPRIRPNPPALPYSRTAVCHMSSPDAPSSGLPPCQRHHKVVVLLVIHSGAQAQQLGSARMQLLQVGIATSRSRAVLLSNTLLITLPHLMHELCRPAVPLDKHRGHWPAVRPRGPPALPLQQLQPEIHHPPQSPPPPLRLLCRLLHHGKSGRRTGIGHCTQRLSFVRGDP</sequence>
<dbReference type="Proteomes" id="UP000664859">
    <property type="component" value="Unassembled WGS sequence"/>
</dbReference>
<protein>
    <submittedName>
        <fullName evidence="1">Uncharacterized protein</fullName>
    </submittedName>
</protein>
<evidence type="ECO:0000313" key="2">
    <source>
        <dbReference type="Proteomes" id="UP000664859"/>
    </source>
</evidence>
<comment type="caution">
    <text evidence="1">The sequence shown here is derived from an EMBL/GenBank/DDBJ whole genome shotgun (WGS) entry which is preliminary data.</text>
</comment>
<gene>
    <name evidence="1" type="ORF">JKP88DRAFT_261642</name>
</gene>
<organism evidence="1 2">
    <name type="scientific">Tribonema minus</name>
    <dbReference type="NCBI Taxonomy" id="303371"/>
    <lineage>
        <taxon>Eukaryota</taxon>
        <taxon>Sar</taxon>
        <taxon>Stramenopiles</taxon>
        <taxon>Ochrophyta</taxon>
        <taxon>PX clade</taxon>
        <taxon>Xanthophyceae</taxon>
        <taxon>Tribonematales</taxon>
        <taxon>Tribonemataceae</taxon>
        <taxon>Tribonema</taxon>
    </lineage>
</organism>
<dbReference type="EMBL" id="JAFCMP010000547">
    <property type="protein sequence ID" value="KAG5175606.1"/>
    <property type="molecule type" value="Genomic_DNA"/>
</dbReference>
<evidence type="ECO:0000313" key="1">
    <source>
        <dbReference type="EMBL" id="KAG5175606.1"/>
    </source>
</evidence>
<keyword evidence="2" id="KW-1185">Reference proteome</keyword>
<name>A0A835YHH9_9STRA</name>
<proteinExistence type="predicted"/>
<reference evidence="1" key="1">
    <citation type="submission" date="2021-02" db="EMBL/GenBank/DDBJ databases">
        <title>First Annotated Genome of the Yellow-green Alga Tribonema minus.</title>
        <authorList>
            <person name="Mahan K.M."/>
        </authorList>
    </citation>
    <scope>NUCLEOTIDE SEQUENCE</scope>
    <source>
        <strain evidence="1">UTEX B ZZ1240</strain>
    </source>
</reference>
<dbReference type="AlphaFoldDB" id="A0A835YHH9"/>
<accession>A0A835YHH9</accession>